<proteinExistence type="inferred from homology"/>
<name>A0AA51X611_9GAMM</name>
<feature type="signal peptide" evidence="9">
    <location>
        <begin position="1"/>
        <end position="23"/>
    </location>
</feature>
<dbReference type="InterPro" id="IPR023828">
    <property type="entry name" value="Peptidase_S8_Ser-AS"/>
</dbReference>
<dbReference type="InterPro" id="IPR034202">
    <property type="entry name" value="Subtilisin_Carlsberg-like"/>
</dbReference>
<feature type="active site" description="Charge relay system" evidence="6 7">
    <location>
        <position position="134"/>
    </location>
</feature>
<keyword evidence="2 7" id="KW-0645">Protease</keyword>
<evidence type="ECO:0000256" key="8">
    <source>
        <dbReference type="SAM" id="MobiDB-lite"/>
    </source>
</evidence>
<dbReference type="PROSITE" id="PS51892">
    <property type="entry name" value="SUBTILASE"/>
    <property type="match status" value="1"/>
</dbReference>
<feature type="domain" description="Peptidase S8/S53" evidence="10">
    <location>
        <begin position="129"/>
        <end position="309"/>
    </location>
</feature>
<dbReference type="PROSITE" id="PS00138">
    <property type="entry name" value="SUBTILASE_SER"/>
    <property type="match status" value="1"/>
</dbReference>
<dbReference type="GO" id="GO:0004252">
    <property type="term" value="F:serine-type endopeptidase activity"/>
    <property type="evidence" value="ECO:0007669"/>
    <property type="project" value="UniProtKB-UniRule"/>
</dbReference>
<dbReference type="InterPro" id="IPR022398">
    <property type="entry name" value="Peptidase_S8_His-AS"/>
</dbReference>
<evidence type="ECO:0000256" key="4">
    <source>
        <dbReference type="ARBA" id="ARBA00022801"/>
    </source>
</evidence>
<evidence type="ECO:0000256" key="9">
    <source>
        <dbReference type="SAM" id="SignalP"/>
    </source>
</evidence>
<evidence type="ECO:0000256" key="5">
    <source>
        <dbReference type="ARBA" id="ARBA00022825"/>
    </source>
</evidence>
<sequence>MISKVKVLSAATLLAMSAGSVSADDNRYIIQVDNDHKGVVKALAKKLGGQLNLDANGFFAATFDGKSLDDVKGLLNNPHIRLIEADARRVPLALFNDDAGDPTAQQLTPYAVYQSQADQVTLQMASAKKVCVIDSGIARDNGETGGYNADFDWSVITGSSDSGTGDWFRDGGPHGTHVAGTIAAADNGFGVIGMAPGNPLHIVKVFNASGWGYSSDLAYAAQQCSNAGSEIISMSLGGGGANSTEENAFNNFTANGGLVLAAAGNDGNNVRSFPAGYESVMMIGANDADNNIASFSQYPSNTKTSGRGKNVTTETNDGFGVEVTVGGVDTLSTYPSGATSLSAMTANGTGYASSAMENNGEASGSTFFMGTAESTNSGASGKICVIDRGVISFHDKVANCENSGGIGAIVINNEAGMLYGTLGTANSTSIPAVGAALEDRAALVAATTATVKVGASDYGYMSGTSMATPGASGIAALVWSNFPSCTGTEIRDAMKATAEDQGANGRDDYFGYGIVKAKAMYDYLAANGCDGGSTEPPTEPPSGDLTADGSRSKGGSQLDINWSGFSSSNVDISITWNGGSFNDTTANDGSQSYSGDKRTTYTITICEAGTTTCATSFNL</sequence>
<dbReference type="GO" id="GO:0046872">
    <property type="term" value="F:metal ion binding"/>
    <property type="evidence" value="ECO:0007669"/>
    <property type="project" value="UniProtKB-KW"/>
</dbReference>
<feature type="chain" id="PRO_5041217252" evidence="9">
    <location>
        <begin position="24"/>
        <end position="619"/>
    </location>
</feature>
<dbReference type="InterPro" id="IPR036852">
    <property type="entry name" value="Peptidase_S8/S53_dom_sf"/>
</dbReference>
<dbReference type="GO" id="GO:0005615">
    <property type="term" value="C:extracellular space"/>
    <property type="evidence" value="ECO:0007669"/>
    <property type="project" value="TreeGrafter"/>
</dbReference>
<dbReference type="PANTHER" id="PTHR43806:SF11">
    <property type="entry name" value="CEREVISIN-RELATED"/>
    <property type="match status" value="1"/>
</dbReference>
<accession>A0AA51X611</accession>
<dbReference type="PRINTS" id="PR00723">
    <property type="entry name" value="SUBTILISIN"/>
</dbReference>
<evidence type="ECO:0000313" key="11">
    <source>
        <dbReference type="EMBL" id="WMS86394.1"/>
    </source>
</evidence>
<dbReference type="RefSeq" id="WP_309201539.1">
    <property type="nucleotide sequence ID" value="NZ_CP133548.1"/>
</dbReference>
<keyword evidence="9" id="KW-0732">Signal</keyword>
<dbReference type="Proteomes" id="UP001239782">
    <property type="component" value="Chromosome"/>
</dbReference>
<evidence type="ECO:0000256" key="7">
    <source>
        <dbReference type="PROSITE-ProRule" id="PRU01240"/>
    </source>
</evidence>
<dbReference type="InterPro" id="IPR000209">
    <property type="entry name" value="Peptidase_S8/S53_dom"/>
</dbReference>
<evidence type="ECO:0000256" key="3">
    <source>
        <dbReference type="ARBA" id="ARBA00022723"/>
    </source>
</evidence>
<dbReference type="PANTHER" id="PTHR43806">
    <property type="entry name" value="PEPTIDASE S8"/>
    <property type="match status" value="1"/>
</dbReference>
<feature type="active site" description="Charge relay system" evidence="6 7">
    <location>
        <position position="465"/>
    </location>
</feature>
<evidence type="ECO:0000256" key="6">
    <source>
        <dbReference type="PIRSR" id="PIRSR615500-1"/>
    </source>
</evidence>
<keyword evidence="5 7" id="KW-0720">Serine protease</keyword>
<keyword evidence="4 7" id="KW-0378">Hydrolase</keyword>
<keyword evidence="3" id="KW-0479">Metal-binding</keyword>
<dbReference type="KEGG" id="plei:Q9312_14320"/>
<protein>
    <submittedName>
        <fullName evidence="11">S8 family serine peptidase</fullName>
    </submittedName>
</protein>
<evidence type="ECO:0000256" key="1">
    <source>
        <dbReference type="ARBA" id="ARBA00011073"/>
    </source>
</evidence>
<dbReference type="EMBL" id="CP133548">
    <property type="protein sequence ID" value="WMS86394.1"/>
    <property type="molecule type" value="Genomic_DNA"/>
</dbReference>
<feature type="active site" description="Charge relay system" evidence="6 7">
    <location>
        <position position="174"/>
    </location>
</feature>
<dbReference type="Gene3D" id="3.40.50.200">
    <property type="entry name" value="Peptidase S8/S53 domain"/>
    <property type="match status" value="1"/>
</dbReference>
<dbReference type="Gene3D" id="3.50.30.30">
    <property type="match status" value="1"/>
</dbReference>
<evidence type="ECO:0000256" key="2">
    <source>
        <dbReference type="ARBA" id="ARBA00022670"/>
    </source>
</evidence>
<evidence type="ECO:0000313" key="12">
    <source>
        <dbReference type="Proteomes" id="UP001239782"/>
    </source>
</evidence>
<keyword evidence="12" id="KW-1185">Reference proteome</keyword>
<dbReference type="SUPFAM" id="SSF52743">
    <property type="entry name" value="Subtilisin-like"/>
    <property type="match status" value="1"/>
</dbReference>
<dbReference type="CDD" id="cd07477">
    <property type="entry name" value="Peptidases_S8_Subtilisin_subset"/>
    <property type="match status" value="1"/>
</dbReference>
<evidence type="ECO:0000259" key="10">
    <source>
        <dbReference type="Pfam" id="PF00082"/>
    </source>
</evidence>
<feature type="domain" description="Peptidase S8/S53" evidence="10">
    <location>
        <begin position="428"/>
        <end position="513"/>
    </location>
</feature>
<dbReference type="PROSITE" id="PS00137">
    <property type="entry name" value="SUBTILASE_HIS"/>
    <property type="match status" value="1"/>
</dbReference>
<dbReference type="GO" id="GO:0006508">
    <property type="term" value="P:proteolysis"/>
    <property type="evidence" value="ECO:0007669"/>
    <property type="project" value="UniProtKB-KW"/>
</dbReference>
<dbReference type="Pfam" id="PF00082">
    <property type="entry name" value="Peptidase_S8"/>
    <property type="match status" value="2"/>
</dbReference>
<feature type="region of interest" description="Disordered" evidence="8">
    <location>
        <begin position="531"/>
        <end position="555"/>
    </location>
</feature>
<dbReference type="InterPro" id="IPR050131">
    <property type="entry name" value="Peptidase_S8_subtilisin-like"/>
</dbReference>
<gene>
    <name evidence="11" type="ORF">Q9312_14320</name>
</gene>
<comment type="similarity">
    <text evidence="1 7">Belongs to the peptidase S8 family.</text>
</comment>
<dbReference type="InterPro" id="IPR015500">
    <property type="entry name" value="Peptidase_S8_subtilisin-rel"/>
</dbReference>
<dbReference type="AlphaFoldDB" id="A0AA51X611"/>
<reference evidence="11 12" key="1">
    <citation type="submission" date="2023-08" db="EMBL/GenBank/DDBJ databases">
        <title>Pleionea litopenaei sp. nov., isolated from stomach of juvenile Litopenaeus vannamei.</title>
        <authorList>
            <person name="Rho A.M."/>
            <person name="Hwang C.Y."/>
        </authorList>
    </citation>
    <scope>NUCLEOTIDE SEQUENCE [LARGE SCALE GENOMIC DNA]</scope>
    <source>
        <strain evidence="11 12">HL-JVS1</strain>
    </source>
</reference>
<organism evidence="11 12">
    <name type="scientific">Pleionea litopenaei</name>
    <dbReference type="NCBI Taxonomy" id="3070815"/>
    <lineage>
        <taxon>Bacteria</taxon>
        <taxon>Pseudomonadati</taxon>
        <taxon>Pseudomonadota</taxon>
        <taxon>Gammaproteobacteria</taxon>
        <taxon>Oceanospirillales</taxon>
        <taxon>Pleioneaceae</taxon>
        <taxon>Pleionea</taxon>
    </lineage>
</organism>